<evidence type="ECO:0000256" key="5">
    <source>
        <dbReference type="SAM" id="Phobius"/>
    </source>
</evidence>
<feature type="transmembrane region" description="Helical" evidence="5">
    <location>
        <begin position="358"/>
        <end position="379"/>
    </location>
</feature>
<evidence type="ECO:0000259" key="6">
    <source>
        <dbReference type="PROSITE" id="PS50850"/>
    </source>
</evidence>
<dbReference type="Gene3D" id="1.20.1250.20">
    <property type="entry name" value="MFS general substrate transporter like domains"/>
    <property type="match status" value="1"/>
</dbReference>
<feature type="transmembrane region" description="Helical" evidence="5">
    <location>
        <begin position="454"/>
        <end position="474"/>
    </location>
</feature>
<dbReference type="Pfam" id="PF07690">
    <property type="entry name" value="MFS_1"/>
    <property type="match status" value="1"/>
</dbReference>
<dbReference type="EMBL" id="FWEW01003741">
    <property type="protein sequence ID" value="SLM40780.1"/>
    <property type="molecule type" value="Genomic_DNA"/>
</dbReference>
<dbReference type="Proteomes" id="UP000192927">
    <property type="component" value="Unassembled WGS sequence"/>
</dbReference>
<organism evidence="7 8">
    <name type="scientific">Lasallia pustulata</name>
    <dbReference type="NCBI Taxonomy" id="136370"/>
    <lineage>
        <taxon>Eukaryota</taxon>
        <taxon>Fungi</taxon>
        <taxon>Dikarya</taxon>
        <taxon>Ascomycota</taxon>
        <taxon>Pezizomycotina</taxon>
        <taxon>Lecanoromycetes</taxon>
        <taxon>OSLEUM clade</taxon>
        <taxon>Umbilicariomycetidae</taxon>
        <taxon>Umbilicariales</taxon>
        <taxon>Umbilicariaceae</taxon>
        <taxon>Lasallia</taxon>
    </lineage>
</organism>
<dbReference type="FunFam" id="1.20.1250.20:FF:000475">
    <property type="entry name" value="MFS multidrug transporter, putative"/>
    <property type="match status" value="1"/>
</dbReference>
<evidence type="ECO:0000256" key="3">
    <source>
        <dbReference type="ARBA" id="ARBA00022989"/>
    </source>
</evidence>
<name>A0A1W5DCS7_9LECA</name>
<dbReference type="AlphaFoldDB" id="A0A1W5DCS7"/>
<dbReference type="PANTHER" id="PTHR23502:SF157">
    <property type="entry name" value="MAJOR FACILITATOR SUPERFAMILY (MFS) PROFILE DOMAIN-CONTAINING PROTEIN-RELATED"/>
    <property type="match status" value="1"/>
</dbReference>
<keyword evidence="4 5" id="KW-0472">Membrane</keyword>
<feature type="transmembrane region" description="Helical" evidence="5">
    <location>
        <begin position="174"/>
        <end position="200"/>
    </location>
</feature>
<dbReference type="InterPro" id="IPR020846">
    <property type="entry name" value="MFS_dom"/>
</dbReference>
<dbReference type="SUPFAM" id="SSF103473">
    <property type="entry name" value="MFS general substrate transporter"/>
    <property type="match status" value="1"/>
</dbReference>
<feature type="transmembrane region" description="Helical" evidence="5">
    <location>
        <begin position="281"/>
        <end position="300"/>
    </location>
</feature>
<evidence type="ECO:0000313" key="8">
    <source>
        <dbReference type="Proteomes" id="UP000192927"/>
    </source>
</evidence>
<proteinExistence type="predicted"/>
<evidence type="ECO:0000313" key="7">
    <source>
        <dbReference type="EMBL" id="SLM40780.1"/>
    </source>
</evidence>
<dbReference type="PROSITE" id="PS50850">
    <property type="entry name" value="MFS"/>
    <property type="match status" value="1"/>
</dbReference>
<feature type="transmembrane region" description="Helical" evidence="5">
    <location>
        <begin position="206"/>
        <end position="225"/>
    </location>
</feature>
<feature type="transmembrane region" description="Helical" evidence="5">
    <location>
        <begin position="118"/>
        <end position="137"/>
    </location>
</feature>
<protein>
    <submittedName>
        <fullName evidence="7">Major facilitator superfamily domain, general substrate transporter</fullName>
    </submittedName>
</protein>
<dbReference type="InterPro" id="IPR036259">
    <property type="entry name" value="MFS_trans_sf"/>
</dbReference>
<dbReference type="InterPro" id="IPR011701">
    <property type="entry name" value="MFS"/>
</dbReference>
<feature type="domain" description="Major facilitator superfamily (MFS) profile" evidence="6">
    <location>
        <begin position="48"/>
        <end position="481"/>
    </location>
</feature>
<feature type="transmembrane region" description="Helical" evidence="5">
    <location>
        <begin position="417"/>
        <end position="442"/>
    </location>
</feature>
<feature type="transmembrane region" description="Helical" evidence="5">
    <location>
        <begin position="49"/>
        <end position="69"/>
    </location>
</feature>
<sequence length="563" mass="62275">MDDKRAQVLLEQFRAEIESLGLAVTGDGYVRWDKQSPAHPRNWTARRKAYDIGVIIFLEFFTTAISAAGTPASEQARYEYGIGRTFAIFSFTSMYLLGQCLGAVLFPSYSETFGRKPLYTLSSILYCIFCVMIAGVPNFAAVIIGRFITGVLSSVPTVIIAGSIEDMFDTEDRIWMVFLWAVIANLGLVLGPITSTYITYSFGWRWVFHIAAIVMTVVFVLSLGIKESRPSLLLERRVAILRKSTGNISFRIRNPDYVPDFKSFIHSSLIRPLHLLFTEPIVLLVTIMSAVTFGVIYFFAEALPVVYSSFGFTERQASLAFIPIGIGLGGGVFIRLYDRRVLQRRRQQNKPLEPEDKLVGFAIAAPVLAISLWFFAWTVPPLVPHVHWLVSMSALVLAGFAANEFDCTLAGYLSDSYTIYAASAYAGLSLLRTFACAAFPLFAHEMYAGLGSNVASSILATVATVFCICPVVFLKYGKRIREASQFARYSLAVYRDNRLEEDGDEVDEVGKQMEDASRVVSLEKDDGARSLDEAAGVVPLADTFRTVSMEEGEGVMPTAEKSG</sequence>
<keyword evidence="3 5" id="KW-1133">Transmembrane helix</keyword>
<accession>A0A1W5DCS7</accession>
<evidence type="ECO:0000256" key="2">
    <source>
        <dbReference type="ARBA" id="ARBA00022692"/>
    </source>
</evidence>
<keyword evidence="8" id="KW-1185">Reference proteome</keyword>
<reference evidence="8" key="1">
    <citation type="submission" date="2017-03" db="EMBL/GenBank/DDBJ databases">
        <authorList>
            <person name="Sharma R."/>
            <person name="Thines M."/>
        </authorList>
    </citation>
    <scope>NUCLEOTIDE SEQUENCE [LARGE SCALE GENOMIC DNA]</scope>
</reference>
<feature type="transmembrane region" description="Helical" evidence="5">
    <location>
        <begin position="81"/>
        <end position="106"/>
    </location>
</feature>
<comment type="subcellular location">
    <subcellularLocation>
        <location evidence="1">Membrane</location>
        <topology evidence="1">Multi-pass membrane protein</topology>
    </subcellularLocation>
</comment>
<evidence type="ECO:0000256" key="4">
    <source>
        <dbReference type="ARBA" id="ARBA00023136"/>
    </source>
</evidence>
<feature type="transmembrane region" description="Helical" evidence="5">
    <location>
        <begin position="385"/>
        <end position="405"/>
    </location>
</feature>
<dbReference type="GO" id="GO:0022857">
    <property type="term" value="F:transmembrane transporter activity"/>
    <property type="evidence" value="ECO:0007669"/>
    <property type="project" value="InterPro"/>
</dbReference>
<feature type="transmembrane region" description="Helical" evidence="5">
    <location>
        <begin position="143"/>
        <end position="162"/>
    </location>
</feature>
<dbReference type="GO" id="GO:0016020">
    <property type="term" value="C:membrane"/>
    <property type="evidence" value="ECO:0007669"/>
    <property type="project" value="UniProtKB-SubCell"/>
</dbReference>
<keyword evidence="2 5" id="KW-0812">Transmembrane</keyword>
<dbReference type="PANTHER" id="PTHR23502">
    <property type="entry name" value="MAJOR FACILITATOR SUPERFAMILY"/>
    <property type="match status" value="1"/>
</dbReference>
<evidence type="ECO:0000256" key="1">
    <source>
        <dbReference type="ARBA" id="ARBA00004141"/>
    </source>
</evidence>
<feature type="transmembrane region" description="Helical" evidence="5">
    <location>
        <begin position="320"/>
        <end position="337"/>
    </location>
</feature>